<evidence type="ECO:0000256" key="5">
    <source>
        <dbReference type="SAM" id="MobiDB-lite"/>
    </source>
</evidence>
<dbReference type="EMBL" id="JABVXQ010000006">
    <property type="protein sequence ID" value="KAF6106212.1"/>
    <property type="molecule type" value="Genomic_DNA"/>
</dbReference>
<keyword evidence="2 6" id="KW-0812">Transmembrane</keyword>
<name>A0A834A029_9CHIR</name>
<dbReference type="InterPro" id="IPR036259">
    <property type="entry name" value="MFS_trans_sf"/>
</dbReference>
<feature type="region of interest" description="Disordered" evidence="5">
    <location>
        <begin position="103"/>
        <end position="124"/>
    </location>
</feature>
<proteinExistence type="predicted"/>
<keyword evidence="3 6" id="KW-1133">Transmembrane helix</keyword>
<dbReference type="GO" id="GO:0016020">
    <property type="term" value="C:membrane"/>
    <property type="evidence" value="ECO:0007669"/>
    <property type="project" value="UniProtKB-SubCell"/>
</dbReference>
<evidence type="ECO:0000256" key="2">
    <source>
        <dbReference type="ARBA" id="ARBA00022692"/>
    </source>
</evidence>
<evidence type="ECO:0000256" key="4">
    <source>
        <dbReference type="ARBA" id="ARBA00023136"/>
    </source>
</evidence>
<evidence type="ECO:0000256" key="6">
    <source>
        <dbReference type="SAM" id="Phobius"/>
    </source>
</evidence>
<reference evidence="7 8" key="1">
    <citation type="journal article" date="2020" name="Nature">
        <title>Six reference-quality genomes reveal evolution of bat adaptations.</title>
        <authorList>
            <person name="Jebb D."/>
            <person name="Huang Z."/>
            <person name="Pippel M."/>
            <person name="Hughes G.M."/>
            <person name="Lavrichenko K."/>
            <person name="Devanna P."/>
            <person name="Winkler S."/>
            <person name="Jermiin L.S."/>
            <person name="Skirmuntt E.C."/>
            <person name="Katzourakis A."/>
            <person name="Burkitt-Gray L."/>
            <person name="Ray D.A."/>
            <person name="Sullivan K.A.M."/>
            <person name="Roscito J.G."/>
            <person name="Kirilenko B.M."/>
            <person name="Davalos L.M."/>
            <person name="Corthals A.P."/>
            <person name="Power M.L."/>
            <person name="Jones G."/>
            <person name="Ransome R.D."/>
            <person name="Dechmann D.K.N."/>
            <person name="Locatelli A.G."/>
            <person name="Puechmaille S.J."/>
            <person name="Fedrigo O."/>
            <person name="Jarvis E.D."/>
            <person name="Hiller M."/>
            <person name="Vernes S.C."/>
            <person name="Myers E.W."/>
            <person name="Teeling E.C."/>
        </authorList>
    </citation>
    <scope>NUCLEOTIDE SEQUENCE [LARGE SCALE GENOMIC DNA]</scope>
    <source>
        <strain evidence="7">Bat1K_MPI-CBG_1</strain>
    </source>
</reference>
<dbReference type="AlphaFoldDB" id="A0A834A029"/>
<sequence>MRYLRSSLAMLGLQCIGVTFTCINIYTGELFPTVLRMTAVGLGQVAARLGAMLGPLVQLLGTHHPALPLLVYGTVLVLSGLTSLLLPETRNLPLPDTIQDVQNQAAKKAAPRTREHPVVKSTQF</sequence>
<evidence type="ECO:0000256" key="3">
    <source>
        <dbReference type="ARBA" id="ARBA00022989"/>
    </source>
</evidence>
<gene>
    <name evidence="7" type="ORF">HJG60_017387</name>
</gene>
<dbReference type="SUPFAM" id="SSF103473">
    <property type="entry name" value="MFS general substrate transporter"/>
    <property type="match status" value="1"/>
</dbReference>
<comment type="subcellular location">
    <subcellularLocation>
        <location evidence="1">Membrane</location>
        <topology evidence="1">Multi-pass membrane protein</topology>
    </subcellularLocation>
</comment>
<keyword evidence="4 6" id="KW-0472">Membrane</keyword>
<comment type="caution">
    <text evidence="7">The sequence shown here is derived from an EMBL/GenBank/DDBJ whole genome shotgun (WGS) entry which is preliminary data.</text>
</comment>
<feature type="transmembrane region" description="Helical" evidence="6">
    <location>
        <begin position="6"/>
        <end position="27"/>
    </location>
</feature>
<organism evidence="7 8">
    <name type="scientific">Phyllostomus discolor</name>
    <name type="common">pale spear-nosed bat</name>
    <dbReference type="NCBI Taxonomy" id="89673"/>
    <lineage>
        <taxon>Eukaryota</taxon>
        <taxon>Metazoa</taxon>
        <taxon>Chordata</taxon>
        <taxon>Craniata</taxon>
        <taxon>Vertebrata</taxon>
        <taxon>Euteleostomi</taxon>
        <taxon>Mammalia</taxon>
        <taxon>Eutheria</taxon>
        <taxon>Laurasiatheria</taxon>
        <taxon>Chiroptera</taxon>
        <taxon>Yangochiroptera</taxon>
        <taxon>Phyllostomidae</taxon>
        <taxon>Phyllostominae</taxon>
        <taxon>Phyllostomus</taxon>
    </lineage>
</organism>
<dbReference type="Gene3D" id="1.20.1250.20">
    <property type="entry name" value="MFS general substrate transporter like domains"/>
    <property type="match status" value="1"/>
</dbReference>
<accession>A0A834A029</accession>
<evidence type="ECO:0000256" key="1">
    <source>
        <dbReference type="ARBA" id="ARBA00004141"/>
    </source>
</evidence>
<evidence type="ECO:0000313" key="7">
    <source>
        <dbReference type="EMBL" id="KAF6106212.1"/>
    </source>
</evidence>
<protein>
    <submittedName>
        <fullName evidence="7">Solute carrier family 22 member 12</fullName>
    </submittedName>
</protein>
<dbReference type="Proteomes" id="UP000664940">
    <property type="component" value="Unassembled WGS sequence"/>
</dbReference>
<dbReference type="PANTHER" id="PTHR24064">
    <property type="entry name" value="SOLUTE CARRIER FAMILY 22 MEMBER"/>
    <property type="match status" value="1"/>
</dbReference>
<evidence type="ECO:0000313" key="8">
    <source>
        <dbReference type="Proteomes" id="UP000664940"/>
    </source>
</evidence>
<feature type="transmembrane region" description="Helical" evidence="6">
    <location>
        <begin position="66"/>
        <end position="86"/>
    </location>
</feature>